<evidence type="ECO:0000313" key="1">
    <source>
        <dbReference type="EMBL" id="KAK3795253.1"/>
    </source>
</evidence>
<gene>
    <name evidence="1" type="ORF">RRG08_055816</name>
</gene>
<organism evidence="1 2">
    <name type="scientific">Elysia crispata</name>
    <name type="common">lettuce slug</name>
    <dbReference type="NCBI Taxonomy" id="231223"/>
    <lineage>
        <taxon>Eukaryota</taxon>
        <taxon>Metazoa</taxon>
        <taxon>Spiralia</taxon>
        <taxon>Lophotrochozoa</taxon>
        <taxon>Mollusca</taxon>
        <taxon>Gastropoda</taxon>
        <taxon>Heterobranchia</taxon>
        <taxon>Euthyneura</taxon>
        <taxon>Panpulmonata</taxon>
        <taxon>Sacoglossa</taxon>
        <taxon>Placobranchoidea</taxon>
        <taxon>Plakobranchidae</taxon>
        <taxon>Elysia</taxon>
    </lineage>
</organism>
<evidence type="ECO:0000313" key="2">
    <source>
        <dbReference type="Proteomes" id="UP001283361"/>
    </source>
</evidence>
<protein>
    <submittedName>
        <fullName evidence="1">Uncharacterized protein</fullName>
    </submittedName>
</protein>
<keyword evidence="2" id="KW-1185">Reference proteome</keyword>
<reference evidence="1" key="1">
    <citation type="journal article" date="2023" name="G3 (Bethesda)">
        <title>A reference genome for the long-term kleptoplast-retaining sea slug Elysia crispata morphotype clarki.</title>
        <authorList>
            <person name="Eastman K.E."/>
            <person name="Pendleton A.L."/>
            <person name="Shaikh M.A."/>
            <person name="Suttiyut T."/>
            <person name="Ogas R."/>
            <person name="Tomko P."/>
            <person name="Gavelis G."/>
            <person name="Widhalm J.R."/>
            <person name="Wisecaver J.H."/>
        </authorList>
    </citation>
    <scope>NUCLEOTIDE SEQUENCE</scope>
    <source>
        <strain evidence="1">ECLA1</strain>
    </source>
</reference>
<dbReference type="Proteomes" id="UP001283361">
    <property type="component" value="Unassembled WGS sequence"/>
</dbReference>
<sequence>MHDIPGDCASRYPSYGILNGLTLLNGLALGQPLMHDIPGDCAPRYPSYGILTGLTLFDGLALGQPLMHDIPGDCFPQYPSYGILIGPSRQYFNTSVSYGGNSPPAVGYLATSKLAVANLPAVATSHLKLVSAHYLGVNCGLKFLGKSSDLWLFTTIASSNLMGG</sequence>
<name>A0AAE1E722_9GAST</name>
<proteinExistence type="predicted"/>
<dbReference type="EMBL" id="JAWDGP010001076">
    <property type="protein sequence ID" value="KAK3795253.1"/>
    <property type="molecule type" value="Genomic_DNA"/>
</dbReference>
<dbReference type="AlphaFoldDB" id="A0AAE1E722"/>
<accession>A0AAE1E722</accession>
<comment type="caution">
    <text evidence="1">The sequence shown here is derived from an EMBL/GenBank/DDBJ whole genome shotgun (WGS) entry which is preliminary data.</text>
</comment>